<keyword evidence="2" id="KW-0479">Metal-binding</keyword>
<evidence type="ECO:0000256" key="1">
    <source>
        <dbReference type="ARBA" id="ARBA00010617"/>
    </source>
</evidence>
<gene>
    <name evidence="3" type="ORF">ACFFJC_08860</name>
</gene>
<dbReference type="PRINTS" id="PR00359">
    <property type="entry name" value="BP450"/>
</dbReference>
<name>A0ABV6CVC7_9SPHN</name>
<keyword evidence="2" id="KW-0349">Heme</keyword>
<dbReference type="Pfam" id="PF00067">
    <property type="entry name" value="p450"/>
    <property type="match status" value="1"/>
</dbReference>
<dbReference type="InterPro" id="IPR001128">
    <property type="entry name" value="Cyt_P450"/>
</dbReference>
<dbReference type="PROSITE" id="PS00086">
    <property type="entry name" value="CYTOCHROME_P450"/>
    <property type="match status" value="1"/>
</dbReference>
<protein>
    <submittedName>
        <fullName evidence="3">Cytochrome P450</fullName>
    </submittedName>
</protein>
<dbReference type="PANTHER" id="PTHR46696:SF4">
    <property type="entry name" value="BIOTIN BIOSYNTHESIS CYTOCHROME P450"/>
    <property type="match status" value="1"/>
</dbReference>
<comment type="caution">
    <text evidence="3">The sequence shown here is derived from an EMBL/GenBank/DDBJ whole genome shotgun (WGS) entry which is preliminary data.</text>
</comment>
<keyword evidence="2" id="KW-0503">Monooxygenase</keyword>
<dbReference type="EMBL" id="JBHLWK010000010">
    <property type="protein sequence ID" value="MFC0204382.1"/>
    <property type="molecule type" value="Genomic_DNA"/>
</dbReference>
<dbReference type="RefSeq" id="WP_379487132.1">
    <property type="nucleotide sequence ID" value="NZ_JBHLWK010000010.1"/>
</dbReference>
<dbReference type="SUPFAM" id="SSF48264">
    <property type="entry name" value="Cytochrome P450"/>
    <property type="match status" value="1"/>
</dbReference>
<dbReference type="InterPro" id="IPR002397">
    <property type="entry name" value="Cyt_P450_B"/>
</dbReference>
<sequence>MQDIDQLDLYHLDWNDPAFAAEPWPEFAKARAKHPWLARTDAGYAVFDLRAIRELMVRDDALRPGFEGIVDIMECRGSPWGRFAQEQMIALPDREHRLLRDAFARKFTPRYANQLRPLMRETMERLLREWASDEVARIHIDFEEFASYYPVAVTAQMVGAPLEAIPGLRRSMETMGLAFSMDKARVPALDAAFEHLDAFAHDLMARRRADPRSGAEADLLDMLLEAGREHEVSDRQLADLVIFLFVAGYDTSKNVLTYMMHLMLQNPEIYARCAEDIDYCRRVVEEALRVFNPSSAFREATRDITYRDVRIPQGTMLFFNLNVAGRDPALFEAPDAFEPDRPIAAESRHVAFGLGKHMCLGQYIARAQLQEGIHLVARAMRSPSPDGAPGWRPFPGVWGIKGLPIAFTPAQPVDA</sequence>
<dbReference type="InterPro" id="IPR017972">
    <property type="entry name" value="Cyt_P450_CS"/>
</dbReference>
<proteinExistence type="inferred from homology"/>
<dbReference type="Gene3D" id="1.10.630.10">
    <property type="entry name" value="Cytochrome P450"/>
    <property type="match status" value="1"/>
</dbReference>
<evidence type="ECO:0000313" key="4">
    <source>
        <dbReference type="Proteomes" id="UP001589798"/>
    </source>
</evidence>
<dbReference type="PRINTS" id="PR00385">
    <property type="entry name" value="P450"/>
</dbReference>
<reference evidence="3 4" key="1">
    <citation type="submission" date="2024-09" db="EMBL/GenBank/DDBJ databases">
        <authorList>
            <person name="Sun Q."/>
            <person name="Mori K."/>
        </authorList>
    </citation>
    <scope>NUCLEOTIDE SEQUENCE [LARGE SCALE GENOMIC DNA]</scope>
    <source>
        <strain evidence="3 4">CCM 7706</strain>
    </source>
</reference>
<keyword evidence="2" id="KW-0408">Iron</keyword>
<dbReference type="InterPro" id="IPR036396">
    <property type="entry name" value="Cyt_P450_sf"/>
</dbReference>
<evidence type="ECO:0000313" key="3">
    <source>
        <dbReference type="EMBL" id="MFC0204382.1"/>
    </source>
</evidence>
<dbReference type="Proteomes" id="UP001589798">
    <property type="component" value="Unassembled WGS sequence"/>
</dbReference>
<keyword evidence="2" id="KW-0560">Oxidoreductase</keyword>
<keyword evidence="4" id="KW-1185">Reference proteome</keyword>
<comment type="similarity">
    <text evidence="1 2">Belongs to the cytochrome P450 family.</text>
</comment>
<accession>A0ABV6CVC7</accession>
<dbReference type="PANTHER" id="PTHR46696">
    <property type="entry name" value="P450, PUTATIVE (EUROFUNG)-RELATED"/>
    <property type="match status" value="1"/>
</dbReference>
<evidence type="ECO:0000256" key="2">
    <source>
        <dbReference type="RuleBase" id="RU000461"/>
    </source>
</evidence>
<organism evidence="3 4">
    <name type="scientific">Novosphingobium soli</name>
    <dbReference type="NCBI Taxonomy" id="574956"/>
    <lineage>
        <taxon>Bacteria</taxon>
        <taxon>Pseudomonadati</taxon>
        <taxon>Pseudomonadota</taxon>
        <taxon>Alphaproteobacteria</taxon>
        <taxon>Sphingomonadales</taxon>
        <taxon>Sphingomonadaceae</taxon>
        <taxon>Novosphingobium</taxon>
    </lineage>
</organism>